<dbReference type="OrthoDB" id="7777654at2759"/>
<gene>
    <name evidence="2" type="primary">rpmG</name>
    <name evidence="2" type="ORF">SPIL2461_LOCUS15526</name>
</gene>
<proteinExistence type="predicted"/>
<dbReference type="Proteomes" id="UP000649617">
    <property type="component" value="Unassembled WGS sequence"/>
</dbReference>
<dbReference type="Gene3D" id="3.40.525.10">
    <property type="entry name" value="CRAL-TRIO lipid binding domain"/>
    <property type="match status" value="1"/>
</dbReference>
<accession>A0A812UH18</accession>
<feature type="domain" description="CRAL-TRIO" evidence="1">
    <location>
        <begin position="179"/>
        <end position="339"/>
    </location>
</feature>
<dbReference type="PANTHER" id="PTHR46818">
    <property type="entry name" value="DOMAIN-CONTAINING PROTEIN, PUTATIVE-RELATED"/>
    <property type="match status" value="1"/>
</dbReference>
<dbReference type="SMART" id="SM00516">
    <property type="entry name" value="SEC14"/>
    <property type="match status" value="1"/>
</dbReference>
<comment type="caution">
    <text evidence="2">The sequence shown here is derived from an EMBL/GenBank/DDBJ whole genome shotgun (WGS) entry which is preliminary data.</text>
</comment>
<name>A0A812UH18_SYMPI</name>
<dbReference type="InterPro" id="IPR036865">
    <property type="entry name" value="CRAL-TRIO_dom_sf"/>
</dbReference>
<protein>
    <submittedName>
        <fullName evidence="2">RpmG protein</fullName>
    </submittedName>
</protein>
<organism evidence="2 3">
    <name type="scientific">Symbiodinium pilosum</name>
    <name type="common">Dinoflagellate</name>
    <dbReference type="NCBI Taxonomy" id="2952"/>
    <lineage>
        <taxon>Eukaryota</taxon>
        <taxon>Sar</taxon>
        <taxon>Alveolata</taxon>
        <taxon>Dinophyceae</taxon>
        <taxon>Suessiales</taxon>
        <taxon>Symbiodiniaceae</taxon>
        <taxon>Symbiodinium</taxon>
    </lineage>
</organism>
<keyword evidence="3" id="KW-1185">Reference proteome</keyword>
<dbReference type="InterPro" id="IPR001251">
    <property type="entry name" value="CRAL-TRIO_dom"/>
</dbReference>
<sequence length="465" mass="51765">MTGCKDGCCVGVSQLFGRRKEPKEELSSLLTSKAESVEAIAVANTLDFEEADNSSHYGTSGFLTRTEVCPIEVQPANIARYSLPEECLAYIPDQAVCRFANGDSERMISCNTELSAQEQAWLQALQKEAAQQQKAFLPSVAVAAVRFLGDAKGDVALALQQMEENQNWRLSYFPKPIRDVDLLADLKEGAVYFCGRDFALRPALVMRAARVPFSWDPSRFARLFMFCMEYFLRYMAVPGRVENICVIIDLQDISYRHLSVPPLMELKEVFTQQNAGRVSCFYVCNMPFLVRALAGVVEAAMTERARQKIRFLSDVSELREDFALNQLEEDLGGTRKLADSFFPFPLPPGPFAAGSAGSNDEAVGDLHQILTEAGARGRLWDPTRRKEANCRVDFADTARDLLGQHGLLHLLDAQHPQHVLADVNCDSPHSLQNRNAEVDLSPKEVSLRCVFSCEPLLKLGCQIAR</sequence>
<dbReference type="PANTHER" id="PTHR46818:SF1">
    <property type="entry name" value="CHROMOSOME UNDETERMINED SCAFFOLD_125, WHOLE GENOME SHOTGUN SEQUENCE"/>
    <property type="match status" value="1"/>
</dbReference>
<evidence type="ECO:0000259" key="1">
    <source>
        <dbReference type="PROSITE" id="PS50191"/>
    </source>
</evidence>
<evidence type="ECO:0000313" key="3">
    <source>
        <dbReference type="Proteomes" id="UP000649617"/>
    </source>
</evidence>
<dbReference type="PROSITE" id="PS50191">
    <property type="entry name" value="CRAL_TRIO"/>
    <property type="match status" value="1"/>
</dbReference>
<dbReference type="AlphaFoldDB" id="A0A812UH18"/>
<evidence type="ECO:0000313" key="2">
    <source>
        <dbReference type="EMBL" id="CAE7577123.1"/>
    </source>
</evidence>
<dbReference type="Pfam" id="PF00650">
    <property type="entry name" value="CRAL_TRIO"/>
    <property type="match status" value="1"/>
</dbReference>
<reference evidence="2" key="1">
    <citation type="submission" date="2021-02" db="EMBL/GenBank/DDBJ databases">
        <authorList>
            <person name="Dougan E. K."/>
            <person name="Rhodes N."/>
            <person name="Thang M."/>
            <person name="Chan C."/>
        </authorList>
    </citation>
    <scope>NUCLEOTIDE SEQUENCE</scope>
</reference>
<dbReference type="EMBL" id="CAJNIZ010038302">
    <property type="protein sequence ID" value="CAE7577123.1"/>
    <property type="molecule type" value="Genomic_DNA"/>
</dbReference>
<dbReference type="SUPFAM" id="SSF52087">
    <property type="entry name" value="CRAL/TRIO domain"/>
    <property type="match status" value="1"/>
</dbReference>
<dbReference type="CDD" id="cd00170">
    <property type="entry name" value="SEC14"/>
    <property type="match status" value="1"/>
</dbReference>